<proteinExistence type="predicted"/>
<reference evidence="3" key="1">
    <citation type="submission" date="2019-01" db="EMBL/GenBank/DDBJ databases">
        <title>Sinorhodobacter populi sp. nov. isolated from the symptomatic bark tissue of Populus euramericana canker.</title>
        <authorList>
            <person name="Xu G."/>
        </authorList>
    </citation>
    <scope>NUCLEOTIDE SEQUENCE [LARGE SCALE GENOMIC DNA]</scope>
    <source>
        <strain evidence="3">CGMCC 1.12963</strain>
    </source>
</reference>
<evidence type="ECO:0000256" key="1">
    <source>
        <dbReference type="SAM" id="SignalP"/>
    </source>
</evidence>
<evidence type="ECO:0000259" key="2">
    <source>
        <dbReference type="Pfam" id="PF13670"/>
    </source>
</evidence>
<feature type="domain" description="PepSY" evidence="2">
    <location>
        <begin position="8"/>
        <end position="76"/>
    </location>
</feature>
<dbReference type="EMBL" id="SAVA01000009">
    <property type="protein sequence ID" value="RWR50299.1"/>
    <property type="molecule type" value="Genomic_DNA"/>
</dbReference>
<dbReference type="AlphaFoldDB" id="A0A3S3N928"/>
<feature type="signal peptide" evidence="1">
    <location>
        <begin position="1"/>
        <end position="26"/>
    </location>
</feature>
<accession>A0A3S3N928</accession>
<dbReference type="Proteomes" id="UP000288071">
    <property type="component" value="Unassembled WGS sequence"/>
</dbReference>
<sequence length="87" mass="9376">MTHFRKFTAAAVLASLVAGAALPAAAAGVDAATQEQLRSKLTQEGYEVRKIGTEDGLIEVYALKDGKKFELYFNDKLEQVKNGASEN</sequence>
<keyword evidence="1" id="KW-0732">Signal</keyword>
<reference evidence="3" key="2">
    <citation type="submission" date="2019-01" db="EMBL/GenBank/DDBJ databases">
        <authorList>
            <person name="Li Y."/>
        </authorList>
    </citation>
    <scope>NUCLEOTIDE SEQUENCE [LARGE SCALE GENOMIC DNA]</scope>
    <source>
        <strain evidence="3">CGMCC 1.12963</strain>
    </source>
</reference>
<keyword evidence="4" id="KW-1185">Reference proteome</keyword>
<organism evidence="3 4">
    <name type="scientific">Paenirhodobacter huangdaonensis</name>
    <dbReference type="NCBI Taxonomy" id="2501515"/>
    <lineage>
        <taxon>Bacteria</taxon>
        <taxon>Pseudomonadati</taxon>
        <taxon>Pseudomonadota</taxon>
        <taxon>Alphaproteobacteria</taxon>
        <taxon>Rhodobacterales</taxon>
        <taxon>Rhodobacter group</taxon>
        <taxon>Paenirhodobacter</taxon>
    </lineage>
</organism>
<dbReference type="RefSeq" id="WP_113900263.1">
    <property type="nucleotide sequence ID" value="NZ_JBHSOM010000008.1"/>
</dbReference>
<protein>
    <submittedName>
        <fullName evidence="3">PepSY domain-containing protein</fullName>
    </submittedName>
</protein>
<gene>
    <name evidence="3" type="ORF">EOW66_14945</name>
</gene>
<evidence type="ECO:0000313" key="3">
    <source>
        <dbReference type="EMBL" id="RWR50299.1"/>
    </source>
</evidence>
<name>A0A3S3N928_9RHOB</name>
<feature type="chain" id="PRO_5018647379" evidence="1">
    <location>
        <begin position="27"/>
        <end position="87"/>
    </location>
</feature>
<comment type="caution">
    <text evidence="3">The sequence shown here is derived from an EMBL/GenBank/DDBJ whole genome shotgun (WGS) entry which is preliminary data.</text>
</comment>
<evidence type="ECO:0000313" key="4">
    <source>
        <dbReference type="Proteomes" id="UP000288071"/>
    </source>
</evidence>
<dbReference type="Pfam" id="PF13670">
    <property type="entry name" value="PepSY_2"/>
    <property type="match status" value="1"/>
</dbReference>
<dbReference type="InterPro" id="IPR025711">
    <property type="entry name" value="PepSY"/>
</dbReference>